<dbReference type="SUPFAM" id="SSF52317">
    <property type="entry name" value="Class I glutamine amidotransferase-like"/>
    <property type="match status" value="1"/>
</dbReference>
<proteinExistence type="inferred from homology"/>
<evidence type="ECO:0000256" key="2">
    <source>
        <dbReference type="ARBA" id="ARBA00022670"/>
    </source>
</evidence>
<dbReference type="Gene3D" id="3.40.50.880">
    <property type="match status" value="1"/>
</dbReference>
<dbReference type="EMBL" id="CAFBQW010000116">
    <property type="protein sequence ID" value="CAB5067023.1"/>
    <property type="molecule type" value="Genomic_DNA"/>
</dbReference>
<evidence type="ECO:0000313" key="6">
    <source>
        <dbReference type="EMBL" id="CAB5067023.1"/>
    </source>
</evidence>
<keyword evidence="4" id="KW-0720">Serine protease</keyword>
<accession>A0A6J6YES6</accession>
<sequence length="223" mass="23653">MNGTLALVGGEEFTEACSFDAALLQGVQEVLLLPAALAYENPGEVIERAQAYFATFGVGVRVLDVYRRAEAMEPLPSELASAAQMLYLTGGSPMHLRSVLKDTPLLDGMIAAWQAGATIAAAGEAASVLCSHMVDSRGGAFTIGLDLINTMTVIPRYNQWSPEKWHRTVDLAQQGLAVVGIDEATALIRSPEGVWSVEGAGSVHVFRDGSRAEISLLSAHLTL</sequence>
<comment type="similarity">
    <text evidence="1">Belongs to the peptidase S51 family.</text>
</comment>
<organism evidence="5">
    <name type="scientific">freshwater metagenome</name>
    <dbReference type="NCBI Taxonomy" id="449393"/>
    <lineage>
        <taxon>unclassified sequences</taxon>
        <taxon>metagenomes</taxon>
        <taxon>ecological metagenomes</taxon>
    </lineage>
</organism>
<dbReference type="GO" id="GO:0006508">
    <property type="term" value="P:proteolysis"/>
    <property type="evidence" value="ECO:0007669"/>
    <property type="project" value="UniProtKB-KW"/>
</dbReference>
<keyword evidence="2" id="KW-0645">Protease</keyword>
<reference evidence="5" key="1">
    <citation type="submission" date="2020-05" db="EMBL/GenBank/DDBJ databases">
        <authorList>
            <person name="Chiriac C."/>
            <person name="Salcher M."/>
            <person name="Ghai R."/>
            <person name="Kavagutti S V."/>
        </authorList>
    </citation>
    <scope>NUCLEOTIDE SEQUENCE</scope>
</reference>
<dbReference type="GO" id="GO:0008236">
    <property type="term" value="F:serine-type peptidase activity"/>
    <property type="evidence" value="ECO:0007669"/>
    <property type="project" value="UniProtKB-KW"/>
</dbReference>
<evidence type="ECO:0000256" key="4">
    <source>
        <dbReference type="ARBA" id="ARBA00022825"/>
    </source>
</evidence>
<keyword evidence="3" id="KW-0378">Hydrolase</keyword>
<dbReference type="AlphaFoldDB" id="A0A6J6YES6"/>
<dbReference type="InterPro" id="IPR029062">
    <property type="entry name" value="Class_I_gatase-like"/>
</dbReference>
<name>A0A6J6YES6_9ZZZZ</name>
<dbReference type="Pfam" id="PF03575">
    <property type="entry name" value="Peptidase_S51"/>
    <property type="match status" value="1"/>
</dbReference>
<dbReference type="InterPro" id="IPR005320">
    <property type="entry name" value="Peptidase_S51"/>
</dbReference>
<protein>
    <submittedName>
        <fullName evidence="5">Unannotated protein</fullName>
    </submittedName>
</protein>
<dbReference type="EMBL" id="CAFAAQ010000050">
    <property type="protein sequence ID" value="CAB4804107.1"/>
    <property type="molecule type" value="Genomic_DNA"/>
</dbReference>
<evidence type="ECO:0000256" key="1">
    <source>
        <dbReference type="ARBA" id="ARBA00006534"/>
    </source>
</evidence>
<gene>
    <name evidence="5" type="ORF">UFOPK3046_00734</name>
    <name evidence="6" type="ORF">UFOPK4354_01105</name>
</gene>
<evidence type="ECO:0000313" key="5">
    <source>
        <dbReference type="EMBL" id="CAB4804107.1"/>
    </source>
</evidence>
<evidence type="ECO:0000256" key="3">
    <source>
        <dbReference type="ARBA" id="ARBA00022801"/>
    </source>
</evidence>